<keyword evidence="2" id="KW-1185">Reference proteome</keyword>
<evidence type="ECO:0000313" key="1">
    <source>
        <dbReference type="EMBL" id="GIY61277.1"/>
    </source>
</evidence>
<dbReference type="AlphaFoldDB" id="A0AAV4UTY7"/>
<comment type="caution">
    <text evidence="1">The sequence shown here is derived from an EMBL/GenBank/DDBJ whole genome shotgun (WGS) entry which is preliminary data.</text>
</comment>
<reference evidence="1 2" key="1">
    <citation type="submission" date="2021-06" db="EMBL/GenBank/DDBJ databases">
        <title>Caerostris extrusa draft genome.</title>
        <authorList>
            <person name="Kono N."/>
            <person name="Arakawa K."/>
        </authorList>
    </citation>
    <scope>NUCLEOTIDE SEQUENCE [LARGE SCALE GENOMIC DNA]</scope>
</reference>
<dbReference type="EMBL" id="BPLR01013446">
    <property type="protein sequence ID" value="GIY61277.1"/>
    <property type="molecule type" value="Genomic_DNA"/>
</dbReference>
<dbReference type="Proteomes" id="UP001054945">
    <property type="component" value="Unassembled WGS sequence"/>
</dbReference>
<accession>A0AAV4UTY7</accession>
<proteinExistence type="predicted"/>
<evidence type="ECO:0000313" key="2">
    <source>
        <dbReference type="Proteomes" id="UP001054945"/>
    </source>
</evidence>
<organism evidence="1 2">
    <name type="scientific">Caerostris extrusa</name>
    <name type="common">Bark spider</name>
    <name type="synonym">Caerostris bankana</name>
    <dbReference type="NCBI Taxonomy" id="172846"/>
    <lineage>
        <taxon>Eukaryota</taxon>
        <taxon>Metazoa</taxon>
        <taxon>Ecdysozoa</taxon>
        <taxon>Arthropoda</taxon>
        <taxon>Chelicerata</taxon>
        <taxon>Arachnida</taxon>
        <taxon>Araneae</taxon>
        <taxon>Araneomorphae</taxon>
        <taxon>Entelegynae</taxon>
        <taxon>Araneoidea</taxon>
        <taxon>Araneidae</taxon>
        <taxon>Caerostris</taxon>
    </lineage>
</organism>
<sequence>MHVAIRAVQGTISISVCTPAALEIKYSLVDLMKTLQITRGGAHRSDISSWDACIQTAFICQKFIFRETSGRENQSEAKFRLPFNNCLPKSFVKSTADSTGENSRIP</sequence>
<protein>
    <submittedName>
        <fullName evidence="1">Uncharacterized protein</fullName>
    </submittedName>
</protein>
<name>A0AAV4UTY7_CAEEX</name>
<gene>
    <name evidence="1" type="ORF">CEXT_674141</name>
</gene>